<proteinExistence type="predicted"/>
<keyword evidence="1" id="KW-0560">Oxidoreductase</keyword>
<evidence type="ECO:0000313" key="3">
    <source>
        <dbReference type="EMBL" id="MBS3649820.1"/>
    </source>
</evidence>
<keyword evidence="4" id="KW-1185">Reference proteome</keyword>
<dbReference type="SUPFAM" id="SSF51905">
    <property type="entry name" value="FAD/NAD(P)-binding domain"/>
    <property type="match status" value="1"/>
</dbReference>
<protein>
    <submittedName>
        <fullName evidence="3">FAD-dependent oxidoreductase</fullName>
    </submittedName>
</protein>
<evidence type="ECO:0000313" key="4">
    <source>
        <dbReference type="Proteomes" id="UP000680348"/>
    </source>
</evidence>
<dbReference type="InterPro" id="IPR006076">
    <property type="entry name" value="FAD-dep_OxRdtase"/>
</dbReference>
<dbReference type="PANTHER" id="PTHR13847:SF285">
    <property type="entry name" value="FAD DEPENDENT OXIDOREDUCTASE DOMAIN-CONTAINING PROTEIN"/>
    <property type="match status" value="1"/>
</dbReference>
<feature type="domain" description="FAD dependent oxidoreductase" evidence="2">
    <location>
        <begin position="27"/>
        <end position="389"/>
    </location>
</feature>
<dbReference type="EMBL" id="JAGWCR010000007">
    <property type="protein sequence ID" value="MBS3649820.1"/>
    <property type="molecule type" value="Genomic_DNA"/>
</dbReference>
<dbReference type="Proteomes" id="UP000680348">
    <property type="component" value="Unassembled WGS sequence"/>
</dbReference>
<accession>A0A942I8Y4</accession>
<dbReference type="PANTHER" id="PTHR13847">
    <property type="entry name" value="SARCOSINE DEHYDROGENASE-RELATED"/>
    <property type="match status" value="1"/>
</dbReference>
<dbReference type="GO" id="GO:0005737">
    <property type="term" value="C:cytoplasm"/>
    <property type="evidence" value="ECO:0007669"/>
    <property type="project" value="TreeGrafter"/>
</dbReference>
<reference evidence="3" key="1">
    <citation type="submission" date="2021-04" db="EMBL/GenBank/DDBJ databases">
        <title>Pseudaminobacter soli sp. nov., isolated from paddy soil contaminated by heavy metals.</title>
        <authorList>
            <person name="Zhang K."/>
        </authorList>
    </citation>
    <scope>NUCLEOTIDE SEQUENCE</scope>
    <source>
        <strain evidence="3">19-2017</strain>
    </source>
</reference>
<dbReference type="GO" id="GO:0016491">
    <property type="term" value="F:oxidoreductase activity"/>
    <property type="evidence" value="ECO:0007669"/>
    <property type="project" value="UniProtKB-KW"/>
</dbReference>
<sequence length="465" mass="50262">MRSLWLDEALAAEADTLEVLRGDVSCDVCIVGGGFTGLWAAIAIKTLDPSTDVVVVEADICGGGASGRNGGFVLTWAAKFLTLEKLFGTQDARRIVELGEASVAQMGSFCAEHGIDAHYRRDGWLWTASNDAQLGSWLSTTEALERAGLSLFEELPRDEVQHRTGSLRQIGGVFAPNSATVQPARLVRGLRRAAIAKGVRVFEQSPMVRLERASTTEVVTRNGMVRAARVGLAMNAWSGLLRELNRLILVVGSDIVATEPCPELLERLNLRSGVAISDSRLFTNYYRNTLDGRMVFGKGGGSFAFGNDCGTLFGGASRFEKEVTRTLEWFYPEFGSVPKTKSWTGPIDRTMTGLPIFGRLEGPGHVFYAFGYSGNGVGPSHLGGRILASISLGLDDEYARLPLVDYRAERFPGEPFRYVGARVVRSALARREAAEDLGRKPAMLDVALASFMPGGMVPVKAKSSS</sequence>
<gene>
    <name evidence="3" type="ORF">KEU06_14505</name>
</gene>
<organism evidence="3 4">
    <name type="scientific">Pseudaminobacter soli</name>
    <name type="common">ex Zhang et al. 2022</name>
    <dbReference type="NCBI Taxonomy" id="2831468"/>
    <lineage>
        <taxon>Bacteria</taxon>
        <taxon>Pseudomonadati</taxon>
        <taxon>Pseudomonadota</taxon>
        <taxon>Alphaproteobacteria</taxon>
        <taxon>Hyphomicrobiales</taxon>
        <taxon>Phyllobacteriaceae</taxon>
        <taxon>Pseudaminobacter</taxon>
    </lineage>
</organism>
<comment type="caution">
    <text evidence="3">The sequence shown here is derived from an EMBL/GenBank/DDBJ whole genome shotgun (WGS) entry which is preliminary data.</text>
</comment>
<dbReference type="Gene3D" id="3.30.9.10">
    <property type="entry name" value="D-Amino Acid Oxidase, subunit A, domain 2"/>
    <property type="match status" value="1"/>
</dbReference>
<evidence type="ECO:0000256" key="1">
    <source>
        <dbReference type="ARBA" id="ARBA00023002"/>
    </source>
</evidence>
<dbReference type="InterPro" id="IPR036188">
    <property type="entry name" value="FAD/NAD-bd_sf"/>
</dbReference>
<dbReference type="Pfam" id="PF01266">
    <property type="entry name" value="DAO"/>
    <property type="match status" value="1"/>
</dbReference>
<dbReference type="Gene3D" id="3.50.50.60">
    <property type="entry name" value="FAD/NAD(P)-binding domain"/>
    <property type="match status" value="1"/>
</dbReference>
<evidence type="ECO:0000259" key="2">
    <source>
        <dbReference type="Pfam" id="PF01266"/>
    </source>
</evidence>
<dbReference type="RefSeq" id="WP_188255379.1">
    <property type="nucleotide sequence ID" value="NZ_JABVCF010000007.1"/>
</dbReference>
<name>A0A942I8Y4_9HYPH</name>
<dbReference type="AlphaFoldDB" id="A0A942I8Y4"/>